<dbReference type="AlphaFoldDB" id="A0A515D1V2"/>
<organism evidence="1 3">
    <name type="scientific">Serratia liquefaciens</name>
    <dbReference type="NCBI Taxonomy" id="614"/>
    <lineage>
        <taxon>Bacteria</taxon>
        <taxon>Pseudomonadati</taxon>
        <taxon>Pseudomonadota</taxon>
        <taxon>Gammaproteobacteria</taxon>
        <taxon>Enterobacterales</taxon>
        <taxon>Yersiniaceae</taxon>
        <taxon>Serratia</taxon>
    </lineage>
</organism>
<protein>
    <submittedName>
        <fullName evidence="1">Uncharacterized protein</fullName>
    </submittedName>
</protein>
<dbReference type="Proteomes" id="UP000595237">
    <property type="component" value="Chromosome"/>
</dbReference>
<reference evidence="1 3" key="1">
    <citation type="submission" date="2018-11" db="EMBL/GenBank/DDBJ databases">
        <title>The first complete genome of Serratia liquefaciens isolated from metalophyte plant revel distinctness adaptive mechanisms in an extreme habitat.</title>
        <authorList>
            <person name="Caneschi W.L."/>
            <person name="Sanchez A.B."/>
            <person name="Felestrino E.B."/>
            <person name="Assis R.A.B."/>
            <person name="Lemes C.G.C."/>
            <person name="Cordeiro I.F."/>
            <person name="Fonseca N.P."/>
            <person name="Villa M."/>
            <person name="Vieira I.T."/>
            <person name="Moraes L.A."/>
            <person name="Kamino L.H.Y."/>
            <person name="do Carmo F."/>
            <person name="Garcia C.M."/>
            <person name="Almeida N.F."/>
            <person name="Silva R.S."/>
            <person name="Ferro J.A."/>
            <person name="Ferro M.I.T."/>
            <person name="Varani A.M."/>
            <person name="Ferreira R.M."/>
            <person name="dos Santos V.L."/>
            <person name="Silva U.C."/>
            <person name="Setubal J.C."/>
            <person name="Moreira L.M."/>
        </authorList>
    </citation>
    <scope>NUCLEOTIDE SEQUENCE [LARGE SCALE GENOMIC DNA]</scope>
    <source>
        <strain evidence="1 3">FG3</strain>
    </source>
</reference>
<proteinExistence type="predicted"/>
<reference evidence="2 4" key="2">
    <citation type="submission" date="2021-01" db="EMBL/GenBank/DDBJ databases">
        <title>FDA dAtabase for Regulatory Grade micrObial Sequences (FDA-ARGOS): Supporting development and validation of Infectious Disease Dx tests.</title>
        <authorList>
            <person name="Blissenbach B."/>
            <person name="Krut O."/>
            <person name="Tallon L."/>
            <person name="Sadzewicz L."/>
            <person name="Zhao X."/>
            <person name="Boylan J."/>
            <person name="Ott S."/>
            <person name="Bowen H."/>
            <person name="Vavikolanu K."/>
            <person name="Mehta A."/>
            <person name="Aluvathingal J."/>
            <person name="Nadendla S."/>
            <person name="Yan Y."/>
            <person name="Sichtig H."/>
        </authorList>
    </citation>
    <scope>NUCLEOTIDE SEQUENCE [LARGE SCALE GENOMIC DNA]</scope>
    <source>
        <strain evidence="2 4">FDAARGOS_1081</strain>
    </source>
</reference>
<name>A0A515D1V2_SERLI</name>
<dbReference type="EMBL" id="CP033893">
    <property type="protein sequence ID" value="QDL34388.1"/>
    <property type="molecule type" value="Genomic_DNA"/>
</dbReference>
<dbReference type="STRING" id="614.XJ20_22560"/>
<sequence>MQQEITAMAAPTILTRKAARAVAIKAASLERRIMQLSGMAYGVEDWLCALRKAAELWRCVSETPWLAENERRYAQLRQRHCSHPATQLLVRQRYQADSQQP</sequence>
<keyword evidence="4" id="KW-1185">Reference proteome</keyword>
<dbReference type="EMBL" id="CP068148">
    <property type="protein sequence ID" value="QQU55134.1"/>
    <property type="molecule type" value="Genomic_DNA"/>
</dbReference>
<evidence type="ECO:0000313" key="2">
    <source>
        <dbReference type="EMBL" id="QQU55134.1"/>
    </source>
</evidence>
<dbReference type="Proteomes" id="UP000317572">
    <property type="component" value="Chromosome"/>
</dbReference>
<evidence type="ECO:0000313" key="4">
    <source>
        <dbReference type="Proteomes" id="UP000595237"/>
    </source>
</evidence>
<evidence type="ECO:0000313" key="1">
    <source>
        <dbReference type="EMBL" id="QDL34388.1"/>
    </source>
</evidence>
<gene>
    <name evidence="1" type="ORF">EGO53_22535</name>
    <name evidence="2" type="ORF">I6I38_23155</name>
</gene>
<evidence type="ECO:0000313" key="3">
    <source>
        <dbReference type="Proteomes" id="UP000317572"/>
    </source>
</evidence>
<accession>A0A515D1V2</accession>
<dbReference type="RefSeq" id="WP_128864842.1">
    <property type="nucleotide sequence ID" value="NZ_CAMIRC010000004.1"/>
</dbReference>